<dbReference type="GO" id="GO:0005524">
    <property type="term" value="F:ATP binding"/>
    <property type="evidence" value="ECO:0007669"/>
    <property type="project" value="UniProtKB-KW"/>
</dbReference>
<keyword evidence="4 8" id="KW-0067">ATP-binding</keyword>
<dbReference type="eggNOG" id="COG0154">
    <property type="taxonomic scope" value="Bacteria"/>
</dbReference>
<evidence type="ECO:0000256" key="8">
    <source>
        <dbReference type="HAMAP-Rule" id="MF_00120"/>
    </source>
</evidence>
<evidence type="ECO:0000256" key="1">
    <source>
        <dbReference type="ARBA" id="ARBA00008069"/>
    </source>
</evidence>
<dbReference type="GO" id="GO:0030956">
    <property type="term" value="C:glutamyl-tRNA(Gln) amidotransferase complex"/>
    <property type="evidence" value="ECO:0007669"/>
    <property type="project" value="InterPro"/>
</dbReference>
<comment type="similarity">
    <text evidence="1 8">Belongs to the amidase family. GatA subfamily.</text>
</comment>
<comment type="function">
    <text evidence="6 8">Allows the formation of correctly charged Gln-tRNA(Gln) through the transamidation of misacylated Glu-tRNA(Gln) in organisms which lack glutaminyl-tRNA synthetase. The reaction takes place in the presence of glutamine and ATP through an activated gamma-phospho-Glu-tRNA(Gln).</text>
</comment>
<evidence type="ECO:0000256" key="2">
    <source>
        <dbReference type="ARBA" id="ARBA00022598"/>
    </source>
</evidence>
<dbReference type="InterPro" id="IPR036928">
    <property type="entry name" value="AS_sf"/>
</dbReference>
<dbReference type="PROSITE" id="PS00571">
    <property type="entry name" value="AMIDASES"/>
    <property type="match status" value="1"/>
</dbReference>
<dbReference type="PANTHER" id="PTHR11895">
    <property type="entry name" value="TRANSAMIDASE"/>
    <property type="match status" value="1"/>
</dbReference>
<proteinExistence type="inferred from homology"/>
<evidence type="ECO:0000259" key="9">
    <source>
        <dbReference type="Pfam" id="PF01425"/>
    </source>
</evidence>
<dbReference type="InterPro" id="IPR023631">
    <property type="entry name" value="Amidase_dom"/>
</dbReference>
<dbReference type="Proteomes" id="UP000005309">
    <property type="component" value="Unassembled WGS sequence"/>
</dbReference>
<comment type="catalytic activity">
    <reaction evidence="7 8">
        <text>L-glutamyl-tRNA(Gln) + L-glutamine + ATP + H2O = L-glutaminyl-tRNA(Gln) + L-glutamate + ADP + phosphate + H(+)</text>
        <dbReference type="Rhea" id="RHEA:17521"/>
        <dbReference type="Rhea" id="RHEA-COMP:9681"/>
        <dbReference type="Rhea" id="RHEA-COMP:9684"/>
        <dbReference type="ChEBI" id="CHEBI:15377"/>
        <dbReference type="ChEBI" id="CHEBI:15378"/>
        <dbReference type="ChEBI" id="CHEBI:29985"/>
        <dbReference type="ChEBI" id="CHEBI:30616"/>
        <dbReference type="ChEBI" id="CHEBI:43474"/>
        <dbReference type="ChEBI" id="CHEBI:58359"/>
        <dbReference type="ChEBI" id="CHEBI:78520"/>
        <dbReference type="ChEBI" id="CHEBI:78521"/>
        <dbReference type="ChEBI" id="CHEBI:456216"/>
        <dbReference type="EC" id="6.3.5.7"/>
    </reaction>
</comment>
<gene>
    <name evidence="8 10" type="primary">gatA</name>
    <name evidence="10" type="ORF">HMPREF0908_0673</name>
</gene>
<dbReference type="PANTHER" id="PTHR11895:SF151">
    <property type="entry name" value="GLUTAMYL-TRNA(GLN) AMIDOTRANSFERASE SUBUNIT A"/>
    <property type="match status" value="1"/>
</dbReference>
<evidence type="ECO:0000256" key="3">
    <source>
        <dbReference type="ARBA" id="ARBA00022741"/>
    </source>
</evidence>
<dbReference type="HAMAP" id="MF_00120">
    <property type="entry name" value="GatA"/>
    <property type="match status" value="1"/>
</dbReference>
<name>C4V2C9_9FIRM</name>
<evidence type="ECO:0000256" key="5">
    <source>
        <dbReference type="ARBA" id="ARBA00022917"/>
    </source>
</evidence>
<dbReference type="EMBL" id="ACLA01000010">
    <property type="protein sequence ID" value="EEQ48943.1"/>
    <property type="molecule type" value="Genomic_DNA"/>
</dbReference>
<dbReference type="GO" id="GO:0050567">
    <property type="term" value="F:glutaminyl-tRNA synthase (glutamine-hydrolyzing) activity"/>
    <property type="evidence" value="ECO:0007669"/>
    <property type="project" value="UniProtKB-UniRule"/>
</dbReference>
<dbReference type="Gene3D" id="3.90.1300.10">
    <property type="entry name" value="Amidase signature (AS) domain"/>
    <property type="match status" value="1"/>
</dbReference>
<evidence type="ECO:0000313" key="10">
    <source>
        <dbReference type="EMBL" id="EEQ48943.1"/>
    </source>
</evidence>
<dbReference type="NCBIfam" id="TIGR00132">
    <property type="entry name" value="gatA"/>
    <property type="match status" value="1"/>
</dbReference>
<feature type="active site" description="Acyl-ester intermediate" evidence="8">
    <location>
        <position position="165"/>
    </location>
</feature>
<keyword evidence="10" id="KW-0808">Transferase</keyword>
<evidence type="ECO:0000256" key="6">
    <source>
        <dbReference type="ARBA" id="ARBA00025295"/>
    </source>
</evidence>
<keyword evidence="5 8" id="KW-0648">Protein biosynthesis</keyword>
<sequence length="475" mass="50748">MLARSEISARELTEDVLSRMDAVEGDVGAYLLETREGALAQADAVDAKRAAGEKIPFLAGIPGAVKDNICTIGVRTTAASKILENFVPPYDATVMTKLHAEDAVILGKTNLDEFAMGGSTENSAFQPTHNPWDTARVPGGSSGGSAAAVASGTAIWALGSDTGGSIRQPASFCGIVGLKPTYGRVSRYGLMAYASSLDQIGPLTRDVTDAAHLLNVIAGHDPMDSTASRANVPDYTQALRADVKGLKIGLPKEYFIDGMDQEVEASVRKAIADMEAMGAEVREISLPHTDYAVSTYYLIAPAEAATNLERYDGVSYGVRVDGEDLVDMMTRTRTEKFGAEVKRRILIGNYALSAGYYDAYYLKALKVRTLIQQDFMRAFEEVDVIMTPTAPTPAYKIGEMTSPLQMYLQDISTVPLNLAGLPGISVPCGFTAAGLPIGLQIIGRPLAEETILRAAYAYEQAHDFHTKMAPIGGKA</sequence>
<evidence type="ECO:0000313" key="11">
    <source>
        <dbReference type="Proteomes" id="UP000005309"/>
    </source>
</evidence>
<feature type="active site" description="Charge relay system" evidence="8">
    <location>
        <position position="66"/>
    </location>
</feature>
<dbReference type="HOGENOM" id="CLU_009600_0_3_9"/>
<feature type="active site" description="Charge relay system" evidence="8">
    <location>
        <position position="141"/>
    </location>
</feature>
<dbReference type="GO" id="GO:0006412">
    <property type="term" value="P:translation"/>
    <property type="evidence" value="ECO:0007669"/>
    <property type="project" value="UniProtKB-UniRule"/>
</dbReference>
<evidence type="ECO:0000256" key="7">
    <source>
        <dbReference type="ARBA" id="ARBA00047407"/>
    </source>
</evidence>
<accession>C4V2C9</accession>
<dbReference type="STRING" id="638302.HMPREF0908_0673"/>
<dbReference type="InterPro" id="IPR020556">
    <property type="entry name" value="Amidase_CS"/>
</dbReference>
<evidence type="ECO:0000256" key="4">
    <source>
        <dbReference type="ARBA" id="ARBA00022840"/>
    </source>
</evidence>
<dbReference type="GO" id="GO:0016740">
    <property type="term" value="F:transferase activity"/>
    <property type="evidence" value="ECO:0007669"/>
    <property type="project" value="UniProtKB-KW"/>
</dbReference>
<keyword evidence="2 8" id="KW-0436">Ligase</keyword>
<dbReference type="InterPro" id="IPR000120">
    <property type="entry name" value="Amidase"/>
</dbReference>
<comment type="subunit">
    <text evidence="8">Heterotrimer of A, B and C subunits.</text>
</comment>
<dbReference type="EC" id="6.3.5.7" evidence="8"/>
<dbReference type="SUPFAM" id="SSF75304">
    <property type="entry name" value="Amidase signature (AS) enzymes"/>
    <property type="match status" value="1"/>
</dbReference>
<reference evidence="10 11" key="1">
    <citation type="submission" date="2009-04" db="EMBL/GenBank/DDBJ databases">
        <authorList>
            <person name="Qin X."/>
            <person name="Bachman B."/>
            <person name="Battles P."/>
            <person name="Bell A."/>
            <person name="Bess C."/>
            <person name="Bickham C."/>
            <person name="Chaboub L."/>
            <person name="Chen D."/>
            <person name="Coyle M."/>
            <person name="Deiros D.R."/>
            <person name="Dinh H."/>
            <person name="Forbes L."/>
            <person name="Fowler G."/>
            <person name="Francisco L."/>
            <person name="Fu Q."/>
            <person name="Gubbala S."/>
            <person name="Hale W."/>
            <person name="Han Y."/>
            <person name="Hemphill L."/>
            <person name="Highlander S.K."/>
            <person name="Hirani K."/>
            <person name="Hogues M."/>
            <person name="Jackson L."/>
            <person name="Jakkamsetti A."/>
            <person name="Javaid M."/>
            <person name="Jiang H."/>
            <person name="Korchina V."/>
            <person name="Kovar C."/>
            <person name="Lara F."/>
            <person name="Lee S."/>
            <person name="Mata R."/>
            <person name="Mathew T."/>
            <person name="Moen C."/>
            <person name="Morales K."/>
            <person name="Munidasa M."/>
            <person name="Nazareth L."/>
            <person name="Ngo R."/>
            <person name="Nguyen L."/>
            <person name="Okwuonu G."/>
            <person name="Ongeri F."/>
            <person name="Patil S."/>
            <person name="Petrosino J."/>
            <person name="Pham C."/>
            <person name="Pham P."/>
            <person name="Pu L.-L."/>
            <person name="Puazo M."/>
            <person name="Raj R."/>
            <person name="Reid J."/>
            <person name="Rouhana J."/>
            <person name="Saada N."/>
            <person name="Shang Y."/>
            <person name="Simmons D."/>
            <person name="Thornton R."/>
            <person name="Warren J."/>
            <person name="Weissenberger G."/>
            <person name="Zhang J."/>
            <person name="Zhang L."/>
            <person name="Zhou C."/>
            <person name="Zhu D."/>
            <person name="Muzny D."/>
            <person name="Worley K."/>
            <person name="Gibbs R."/>
        </authorList>
    </citation>
    <scope>NUCLEOTIDE SEQUENCE [LARGE SCALE GENOMIC DNA]</scope>
    <source>
        <strain evidence="10 11">ATCC 43531</strain>
    </source>
</reference>
<dbReference type="Pfam" id="PF01425">
    <property type="entry name" value="Amidase"/>
    <property type="match status" value="1"/>
</dbReference>
<comment type="caution">
    <text evidence="10">The sequence shown here is derived from an EMBL/GenBank/DDBJ whole genome shotgun (WGS) entry which is preliminary data.</text>
</comment>
<keyword evidence="3 8" id="KW-0547">Nucleotide-binding</keyword>
<feature type="domain" description="Amidase" evidence="9">
    <location>
        <begin position="11"/>
        <end position="452"/>
    </location>
</feature>
<keyword evidence="11" id="KW-1185">Reference proteome</keyword>
<dbReference type="AlphaFoldDB" id="C4V2C9"/>
<organism evidence="10 11">
    <name type="scientific">Selenomonas flueggei ATCC 43531</name>
    <dbReference type="NCBI Taxonomy" id="638302"/>
    <lineage>
        <taxon>Bacteria</taxon>
        <taxon>Bacillati</taxon>
        <taxon>Bacillota</taxon>
        <taxon>Negativicutes</taxon>
        <taxon>Selenomonadales</taxon>
        <taxon>Selenomonadaceae</taxon>
        <taxon>Selenomonas</taxon>
    </lineage>
</organism>
<protein>
    <recommendedName>
        <fullName evidence="8">Glutamyl-tRNA(Gln) amidotransferase subunit A</fullName>
        <shortName evidence="8">Glu-ADT subunit A</shortName>
        <ecNumber evidence="8">6.3.5.7</ecNumber>
    </recommendedName>
</protein>
<dbReference type="InterPro" id="IPR004412">
    <property type="entry name" value="GatA"/>
</dbReference>